<dbReference type="InterPro" id="IPR002347">
    <property type="entry name" value="SDR_fam"/>
</dbReference>
<dbReference type="EMBL" id="LNKA01000001">
    <property type="protein sequence ID" value="KTC65757.1"/>
    <property type="molecule type" value="Genomic_DNA"/>
</dbReference>
<gene>
    <name evidence="3" type="ORF">Lade_0415</name>
    <name evidence="4" type="ORF">NCTC12735_00927</name>
</gene>
<dbReference type="Proteomes" id="UP000054859">
    <property type="component" value="Unassembled WGS sequence"/>
</dbReference>
<dbReference type="STRING" id="45056.Lade_0415"/>
<organism evidence="3 5">
    <name type="scientific">Legionella adelaidensis</name>
    <dbReference type="NCBI Taxonomy" id="45056"/>
    <lineage>
        <taxon>Bacteria</taxon>
        <taxon>Pseudomonadati</taxon>
        <taxon>Pseudomonadota</taxon>
        <taxon>Gammaproteobacteria</taxon>
        <taxon>Legionellales</taxon>
        <taxon>Legionellaceae</taxon>
        <taxon>Legionella</taxon>
    </lineage>
</organism>
<dbReference type="Pfam" id="PF13561">
    <property type="entry name" value="adh_short_C2"/>
    <property type="match status" value="1"/>
</dbReference>
<dbReference type="PRINTS" id="PR00081">
    <property type="entry name" value="GDHRDH"/>
</dbReference>
<dbReference type="Proteomes" id="UP000281170">
    <property type="component" value="Plasmid 13"/>
</dbReference>
<dbReference type="PANTHER" id="PTHR43477">
    <property type="entry name" value="DIHYDROANTICAPSIN 7-DEHYDROGENASE"/>
    <property type="match status" value="1"/>
</dbReference>
<dbReference type="Gene3D" id="3.40.50.720">
    <property type="entry name" value="NAD(P)-binding Rossmann-like Domain"/>
    <property type="match status" value="1"/>
</dbReference>
<name>A0A0W0R3W9_9GAMM</name>
<evidence type="ECO:0000313" key="6">
    <source>
        <dbReference type="Proteomes" id="UP000281170"/>
    </source>
</evidence>
<keyword evidence="2" id="KW-0560">Oxidoreductase</keyword>
<accession>A0A0W0R3W9</accession>
<evidence type="ECO:0000256" key="2">
    <source>
        <dbReference type="ARBA" id="ARBA00023002"/>
    </source>
</evidence>
<dbReference type="OrthoDB" id="9787486at2"/>
<dbReference type="PATRIC" id="fig|45056.6.peg.430"/>
<keyword evidence="4" id="KW-0614">Plasmid</keyword>
<protein>
    <submittedName>
        <fullName evidence="3">Short chain dehydrogenase</fullName>
    </submittedName>
</protein>
<dbReference type="AlphaFoldDB" id="A0A0W0R3W9"/>
<sequence>MKKILVIGAAGTIGSAIVKELEIDTEILTAGFKSGTYQVDLGNNKSIEDLFHTIGSLDGIICAAARGVVFKPIEEMHLEDYIASAQQKLFGQIHVVLQGIKNLHDKGSITLTTGAFNRDFVENGSAASMVNSAIEGFVQAVSLGMPRGIRINVVSPSLLAESAEQYQKVCPGFNTVPASKVAKAYRRSIYGIQSGQVFQVN</sequence>
<evidence type="ECO:0000256" key="1">
    <source>
        <dbReference type="ARBA" id="ARBA00006484"/>
    </source>
</evidence>
<dbReference type="InterPro" id="IPR036291">
    <property type="entry name" value="NAD(P)-bd_dom_sf"/>
</dbReference>
<geneLocation type="plasmid" evidence="4 6">
    <name>13</name>
</geneLocation>
<evidence type="ECO:0000313" key="3">
    <source>
        <dbReference type="EMBL" id="KTC65757.1"/>
    </source>
</evidence>
<proteinExistence type="inferred from homology"/>
<dbReference type="SUPFAM" id="SSF51735">
    <property type="entry name" value="NAD(P)-binding Rossmann-fold domains"/>
    <property type="match status" value="1"/>
</dbReference>
<comment type="similarity">
    <text evidence="1">Belongs to the short-chain dehydrogenases/reductases (SDR) family.</text>
</comment>
<dbReference type="RefSeq" id="WP_058461492.1">
    <property type="nucleotide sequence ID" value="NZ_CAAAHS010000004.1"/>
</dbReference>
<reference evidence="4 6" key="2">
    <citation type="submission" date="2018-12" db="EMBL/GenBank/DDBJ databases">
        <authorList>
            <consortium name="Pathogen Informatics"/>
        </authorList>
    </citation>
    <scope>NUCLEOTIDE SEQUENCE [LARGE SCALE GENOMIC DNA]</scope>
    <source>
        <strain evidence="4 6">NCTC12735</strain>
        <plasmid evidence="6">13</plasmid>
    </source>
</reference>
<dbReference type="EMBL" id="LR134422">
    <property type="protein sequence ID" value="VEH85301.1"/>
    <property type="molecule type" value="Genomic_DNA"/>
</dbReference>
<reference evidence="3 5" key="1">
    <citation type="submission" date="2015-11" db="EMBL/GenBank/DDBJ databases">
        <title>Identification of large and diverse effector repertoires of 38 Legionella species.</title>
        <authorList>
            <person name="Burstein D."/>
            <person name="Amaro F."/>
            <person name="Zusman T."/>
            <person name="Lifshitz Z."/>
            <person name="Cohen O."/>
            <person name="Gilbert J.A."/>
            <person name="Pupko T."/>
            <person name="Shuman H.A."/>
            <person name="Segal G."/>
        </authorList>
    </citation>
    <scope>NUCLEOTIDE SEQUENCE [LARGE SCALE GENOMIC DNA]</scope>
    <source>
        <strain evidence="3 5">1762-AUS-E</strain>
    </source>
</reference>
<dbReference type="InterPro" id="IPR051122">
    <property type="entry name" value="SDR_DHRS6-like"/>
</dbReference>
<dbReference type="CDD" id="cd11731">
    <property type="entry name" value="Lin1944_like_SDR_c"/>
    <property type="match status" value="1"/>
</dbReference>
<dbReference type="GO" id="GO:0016491">
    <property type="term" value="F:oxidoreductase activity"/>
    <property type="evidence" value="ECO:0007669"/>
    <property type="project" value="UniProtKB-KW"/>
</dbReference>
<keyword evidence="5" id="KW-1185">Reference proteome</keyword>
<dbReference type="PANTHER" id="PTHR43477:SF1">
    <property type="entry name" value="DIHYDROANTICAPSIN 7-DEHYDROGENASE"/>
    <property type="match status" value="1"/>
</dbReference>
<evidence type="ECO:0000313" key="5">
    <source>
        <dbReference type="Proteomes" id="UP000054859"/>
    </source>
</evidence>
<evidence type="ECO:0000313" key="4">
    <source>
        <dbReference type="EMBL" id="VEH85301.1"/>
    </source>
</evidence>
<dbReference type="KEGG" id="ladl:NCTC12735_00927"/>
<dbReference type="NCBIfam" id="NF005754">
    <property type="entry name" value="PRK07578.1"/>
    <property type="match status" value="1"/>
</dbReference>